<organism evidence="1 2">
    <name type="scientific">Novosphingobium subterraneum</name>
    <dbReference type="NCBI Taxonomy" id="48936"/>
    <lineage>
        <taxon>Bacteria</taxon>
        <taxon>Pseudomonadati</taxon>
        <taxon>Pseudomonadota</taxon>
        <taxon>Alphaproteobacteria</taxon>
        <taxon>Sphingomonadales</taxon>
        <taxon>Sphingomonadaceae</taxon>
        <taxon>Novosphingobium</taxon>
    </lineage>
</organism>
<dbReference type="EMBL" id="JRVC01000012">
    <property type="protein sequence ID" value="KHS45531.1"/>
    <property type="molecule type" value="Genomic_DNA"/>
</dbReference>
<gene>
    <name evidence="1" type="ORF">NJ75_02550</name>
</gene>
<sequence>MAQSIRASFALTKIVSVLVPLKTGALAPNWTVAVPCTACARTCAGAVASASDVAPQDIPLKSLAKDSLRIFGLVLSGEWAGERAITASTAGAGTKD</sequence>
<dbReference type="AlphaFoldDB" id="A0A0B9A4P0"/>
<keyword evidence="2" id="KW-1185">Reference proteome</keyword>
<dbReference type="Proteomes" id="UP000031338">
    <property type="component" value="Unassembled WGS sequence"/>
</dbReference>
<accession>A0A0B9A4P0</accession>
<proteinExistence type="predicted"/>
<comment type="caution">
    <text evidence="1">The sequence shown here is derived from an EMBL/GenBank/DDBJ whole genome shotgun (WGS) entry which is preliminary data.</text>
</comment>
<protein>
    <submittedName>
        <fullName evidence="1">Uncharacterized protein</fullName>
    </submittedName>
</protein>
<evidence type="ECO:0000313" key="2">
    <source>
        <dbReference type="Proteomes" id="UP000031338"/>
    </source>
</evidence>
<evidence type="ECO:0000313" key="1">
    <source>
        <dbReference type="EMBL" id="KHS45531.1"/>
    </source>
</evidence>
<name>A0A0B9A4P0_9SPHN</name>
<reference evidence="1 2" key="1">
    <citation type="submission" date="2014-10" db="EMBL/GenBank/DDBJ databases">
        <title>Draft genome sequence of Novosphingobium subterraneum DSM 12447.</title>
        <authorList>
            <person name="Gan H.M."/>
            <person name="Gan H.Y."/>
            <person name="Savka M.A."/>
        </authorList>
    </citation>
    <scope>NUCLEOTIDE SEQUENCE [LARGE SCALE GENOMIC DNA]</scope>
    <source>
        <strain evidence="1 2">DSM 12447</strain>
    </source>
</reference>